<dbReference type="PANTHER" id="PTHR35812:SF1">
    <property type="entry name" value="LIPOPROTEIN"/>
    <property type="match status" value="1"/>
</dbReference>
<evidence type="ECO:0000256" key="2">
    <source>
        <dbReference type="SAM" id="SignalP"/>
    </source>
</evidence>
<dbReference type="InterPro" id="IPR011460">
    <property type="entry name" value="Lcl_C"/>
</dbReference>
<feature type="compositionally biased region" description="Basic and acidic residues" evidence="1">
    <location>
        <begin position="220"/>
        <end position="232"/>
    </location>
</feature>
<keyword evidence="5" id="KW-1185">Reference proteome</keyword>
<feature type="region of interest" description="Disordered" evidence="1">
    <location>
        <begin position="401"/>
        <end position="423"/>
    </location>
</feature>
<accession>A0ABW3BWL4</accession>
<evidence type="ECO:0000313" key="4">
    <source>
        <dbReference type="EMBL" id="MFD0837008.1"/>
    </source>
</evidence>
<comment type="caution">
    <text evidence="4">The sequence shown here is derived from an EMBL/GenBank/DDBJ whole genome shotgun (WGS) entry which is preliminary data.</text>
</comment>
<feature type="domain" description="Lcl C-terminal" evidence="3">
    <location>
        <begin position="267"/>
        <end position="385"/>
    </location>
</feature>
<gene>
    <name evidence="4" type="ORF">ACFQ0I_14605</name>
</gene>
<reference evidence="5" key="1">
    <citation type="journal article" date="2019" name="Int. J. Syst. Evol. Microbiol.">
        <title>The Global Catalogue of Microorganisms (GCM) 10K type strain sequencing project: providing services to taxonomists for standard genome sequencing and annotation.</title>
        <authorList>
            <consortium name="The Broad Institute Genomics Platform"/>
            <consortium name="The Broad Institute Genome Sequencing Center for Infectious Disease"/>
            <person name="Wu L."/>
            <person name="Ma J."/>
        </authorList>
    </citation>
    <scope>NUCLEOTIDE SEQUENCE [LARGE SCALE GENOMIC DNA]</scope>
    <source>
        <strain evidence="5">CCUG 60529</strain>
    </source>
</reference>
<feature type="domain" description="Lcl C-terminal" evidence="3">
    <location>
        <begin position="90"/>
        <end position="214"/>
    </location>
</feature>
<evidence type="ECO:0000259" key="3">
    <source>
        <dbReference type="Pfam" id="PF07603"/>
    </source>
</evidence>
<protein>
    <submittedName>
        <fullName evidence="4">DUF1566 domain-containing protein</fullName>
    </submittedName>
</protein>
<sequence length="443" mass="49478">MKNKRFKSICLFFAVPLYMTCPVFAQIPNEDFQIQNTAAIGKYKIVATNQDKCFDNYKEIPFPKKGDSFYGQDAQNNGNKPSYIDNGDGSITDNVTGLIWQKSYEVMSYADAVEKVKAFNLANKTDWRIPSIKEAYSLIQFNGVDVSSKEMNALPKKAKPFIDTTYFDFKYGSNGNRVIDVQLLSSTIYQGTTMGGNKTVFGVNLADGRIKGYPISGPKMNRDPNSRAHQSNEQRAGGPGGEKLFTVRFVRGNTDYGLNNFKDNSNKTISDLATGLMWAKEDSNKGMNWEEALAFAQEKNQENYLGFNDWRLPNTKELQSIVDYSRSPQSTNSAAINTLFQTSAILDEGGRTNFPFFWTSTTHESQYNGNTADYVCFGEGLGFMKAPRQNEVSLVDVHGAGAQRSDPKTGDASDYPQGRGPQGDVIRINNYVRLVRSMNEIKI</sequence>
<dbReference type="Proteomes" id="UP001597011">
    <property type="component" value="Unassembled WGS sequence"/>
</dbReference>
<dbReference type="Pfam" id="PF07603">
    <property type="entry name" value="Lcl_C"/>
    <property type="match status" value="2"/>
</dbReference>
<feature type="chain" id="PRO_5047383272" evidence="2">
    <location>
        <begin position="26"/>
        <end position="443"/>
    </location>
</feature>
<evidence type="ECO:0000256" key="1">
    <source>
        <dbReference type="SAM" id="MobiDB-lite"/>
    </source>
</evidence>
<keyword evidence="2" id="KW-0732">Signal</keyword>
<dbReference type="RefSeq" id="WP_379943507.1">
    <property type="nucleotide sequence ID" value="NZ_JBHTIB010000015.1"/>
</dbReference>
<dbReference type="EMBL" id="JBHTIB010000015">
    <property type="protein sequence ID" value="MFD0837008.1"/>
    <property type="molecule type" value="Genomic_DNA"/>
</dbReference>
<organism evidence="4 5">
    <name type="scientific">Mariniflexile aquimaris</name>
    <dbReference type="NCBI Taxonomy" id="881009"/>
    <lineage>
        <taxon>Bacteria</taxon>
        <taxon>Pseudomonadati</taxon>
        <taxon>Bacteroidota</taxon>
        <taxon>Flavobacteriia</taxon>
        <taxon>Flavobacteriales</taxon>
        <taxon>Flavobacteriaceae</taxon>
        <taxon>Mariniflexile</taxon>
    </lineage>
</organism>
<proteinExistence type="predicted"/>
<feature type="region of interest" description="Disordered" evidence="1">
    <location>
        <begin position="214"/>
        <end position="242"/>
    </location>
</feature>
<feature type="signal peptide" evidence="2">
    <location>
        <begin position="1"/>
        <end position="25"/>
    </location>
</feature>
<name>A0ABW3BWL4_9FLAO</name>
<evidence type="ECO:0000313" key="5">
    <source>
        <dbReference type="Proteomes" id="UP001597011"/>
    </source>
</evidence>
<dbReference type="PANTHER" id="PTHR35812">
    <property type="entry name" value="LIPOPROTEIN"/>
    <property type="match status" value="1"/>
</dbReference>